<dbReference type="Proteomes" id="UP000813444">
    <property type="component" value="Unassembled WGS sequence"/>
</dbReference>
<reference evidence="2" key="1">
    <citation type="journal article" date="2021" name="Nat. Commun.">
        <title>Genetic determinants of endophytism in the Arabidopsis root mycobiome.</title>
        <authorList>
            <person name="Mesny F."/>
            <person name="Miyauchi S."/>
            <person name="Thiergart T."/>
            <person name="Pickel B."/>
            <person name="Atanasova L."/>
            <person name="Karlsson M."/>
            <person name="Huettel B."/>
            <person name="Barry K.W."/>
            <person name="Haridas S."/>
            <person name="Chen C."/>
            <person name="Bauer D."/>
            <person name="Andreopoulos W."/>
            <person name="Pangilinan J."/>
            <person name="LaButti K."/>
            <person name="Riley R."/>
            <person name="Lipzen A."/>
            <person name="Clum A."/>
            <person name="Drula E."/>
            <person name="Henrissat B."/>
            <person name="Kohler A."/>
            <person name="Grigoriev I.V."/>
            <person name="Martin F.M."/>
            <person name="Hacquard S."/>
        </authorList>
    </citation>
    <scope>NUCLEOTIDE SEQUENCE</scope>
    <source>
        <strain evidence="2">MPI-CAGE-CH-0235</strain>
    </source>
</reference>
<dbReference type="EMBL" id="JAGPNK010000052">
    <property type="protein sequence ID" value="KAH7302846.1"/>
    <property type="molecule type" value="Genomic_DNA"/>
</dbReference>
<sequence length="232" mass="25010">MAKSGHKKLSEGKDMIKTNSPRALLSEDGKEPGKIGVTMVPISTLESSFSISTGSGLNGYNDARLAATSLAIQYLEIPEGPLWNVVQGAGYAYHAHFARDIQSGVLSYRVIRSPDAHKAIAVSRQAIQDISASTTPIKKHLLKDAVSQIVVMFADHLATTPNATEQNFVLSVIRGLPLNWSKTFLKAPGESNVLVTCGKLMTKGMKNSFQGMGYKGHIRSLDNFGDEYGMAV</sequence>
<organism evidence="2 3">
    <name type="scientific">Stachybotrys elegans</name>
    <dbReference type="NCBI Taxonomy" id="80388"/>
    <lineage>
        <taxon>Eukaryota</taxon>
        <taxon>Fungi</taxon>
        <taxon>Dikarya</taxon>
        <taxon>Ascomycota</taxon>
        <taxon>Pezizomycotina</taxon>
        <taxon>Sordariomycetes</taxon>
        <taxon>Hypocreomycetidae</taxon>
        <taxon>Hypocreales</taxon>
        <taxon>Stachybotryaceae</taxon>
        <taxon>Stachybotrys</taxon>
    </lineage>
</organism>
<dbReference type="OrthoDB" id="4953at2759"/>
<dbReference type="AlphaFoldDB" id="A0A8K0SBY7"/>
<proteinExistence type="predicted"/>
<feature type="region of interest" description="Disordered" evidence="1">
    <location>
        <begin position="1"/>
        <end position="30"/>
    </location>
</feature>
<dbReference type="PANTHER" id="PTHR43016:SF16">
    <property type="entry name" value="METALLOPROTEASE, PUTATIVE (AFU_ORTHOLOGUE AFUA_4G07610)-RELATED"/>
    <property type="match status" value="1"/>
</dbReference>
<keyword evidence="3" id="KW-1185">Reference proteome</keyword>
<comment type="caution">
    <text evidence="2">The sequence shown here is derived from an EMBL/GenBank/DDBJ whole genome shotgun (WGS) entry which is preliminary data.</text>
</comment>
<accession>A0A8K0SBY7</accession>
<evidence type="ECO:0000313" key="3">
    <source>
        <dbReference type="Proteomes" id="UP000813444"/>
    </source>
</evidence>
<name>A0A8K0SBY7_9HYPO</name>
<protein>
    <submittedName>
        <fullName evidence="2">Uncharacterized protein</fullName>
    </submittedName>
</protein>
<dbReference type="GO" id="GO:0046872">
    <property type="term" value="F:metal ion binding"/>
    <property type="evidence" value="ECO:0007669"/>
    <property type="project" value="InterPro"/>
</dbReference>
<gene>
    <name evidence="2" type="ORF">B0I35DRAFT_415536</name>
</gene>
<dbReference type="SUPFAM" id="SSF63411">
    <property type="entry name" value="LuxS/MPP-like metallohydrolase"/>
    <property type="match status" value="1"/>
</dbReference>
<dbReference type="PANTHER" id="PTHR43016">
    <property type="entry name" value="PRESEQUENCE PROTEASE"/>
    <property type="match status" value="1"/>
</dbReference>
<dbReference type="Gene3D" id="3.30.830.10">
    <property type="entry name" value="Metalloenzyme, LuxS/M16 peptidase-like"/>
    <property type="match status" value="1"/>
</dbReference>
<evidence type="ECO:0000313" key="2">
    <source>
        <dbReference type="EMBL" id="KAH7302846.1"/>
    </source>
</evidence>
<dbReference type="InterPro" id="IPR011249">
    <property type="entry name" value="Metalloenz_LuxS/M16"/>
</dbReference>
<evidence type="ECO:0000256" key="1">
    <source>
        <dbReference type="SAM" id="MobiDB-lite"/>
    </source>
</evidence>